<dbReference type="Pfam" id="PF00672">
    <property type="entry name" value="HAMP"/>
    <property type="match status" value="1"/>
</dbReference>
<evidence type="ECO:0000256" key="4">
    <source>
        <dbReference type="SAM" id="Phobius"/>
    </source>
</evidence>
<dbReference type="Pfam" id="PF11845">
    <property type="entry name" value="Tll0287-like"/>
    <property type="match status" value="1"/>
</dbReference>
<dbReference type="PROSITE" id="PS51007">
    <property type="entry name" value="CYTC"/>
    <property type="match status" value="1"/>
</dbReference>
<feature type="domain" description="Cytochrome c" evidence="6">
    <location>
        <begin position="136"/>
        <end position="278"/>
    </location>
</feature>
<evidence type="ECO:0000259" key="5">
    <source>
        <dbReference type="PROSITE" id="PS50885"/>
    </source>
</evidence>
<dbReference type="InterPro" id="IPR003660">
    <property type="entry name" value="HAMP_dom"/>
</dbReference>
<keyword evidence="7" id="KW-0808">Transferase</keyword>
<evidence type="ECO:0000259" key="6">
    <source>
        <dbReference type="PROSITE" id="PS51007"/>
    </source>
</evidence>
<feature type="transmembrane region" description="Helical" evidence="4">
    <location>
        <begin position="211"/>
        <end position="232"/>
    </location>
</feature>
<keyword evidence="1 3" id="KW-0479">Metal-binding</keyword>
<accession>A0A840MMS2</accession>
<dbReference type="EC" id="2.7.13.1" evidence="7"/>
<dbReference type="PROSITE" id="PS50885">
    <property type="entry name" value="HAMP"/>
    <property type="match status" value="1"/>
</dbReference>
<keyword evidence="7" id="KW-0418">Kinase</keyword>
<reference evidence="7 8" key="1">
    <citation type="submission" date="2020-08" db="EMBL/GenBank/DDBJ databases">
        <title>Genomic Encyclopedia of Type Strains, Phase IV (KMG-IV): sequencing the most valuable type-strain genomes for metagenomic binning, comparative biology and taxonomic classification.</title>
        <authorList>
            <person name="Goeker M."/>
        </authorList>
    </citation>
    <scope>NUCLEOTIDE SEQUENCE [LARGE SCALE GENOMIC DNA]</scope>
    <source>
        <strain evidence="7 8">DSM 27165</strain>
    </source>
</reference>
<evidence type="ECO:0000313" key="8">
    <source>
        <dbReference type="Proteomes" id="UP000575898"/>
    </source>
</evidence>
<keyword evidence="3" id="KW-0349">Heme</keyword>
<dbReference type="GO" id="GO:0016020">
    <property type="term" value="C:membrane"/>
    <property type="evidence" value="ECO:0007669"/>
    <property type="project" value="InterPro"/>
</dbReference>
<dbReference type="GO" id="GO:0008256">
    <property type="term" value="F:protein histidine pros-kinase activity"/>
    <property type="evidence" value="ECO:0007669"/>
    <property type="project" value="UniProtKB-EC"/>
</dbReference>
<dbReference type="RefSeq" id="WP_184038559.1">
    <property type="nucleotide sequence ID" value="NZ_JACHHY010000011.1"/>
</dbReference>
<evidence type="ECO:0000313" key="7">
    <source>
        <dbReference type="EMBL" id="MBB5018765.1"/>
    </source>
</evidence>
<gene>
    <name evidence="7" type="ORF">HNQ59_002058</name>
</gene>
<dbReference type="GO" id="GO:0020037">
    <property type="term" value="F:heme binding"/>
    <property type="evidence" value="ECO:0007669"/>
    <property type="project" value="InterPro"/>
</dbReference>
<proteinExistence type="predicted"/>
<feature type="domain" description="HAMP" evidence="5">
    <location>
        <begin position="233"/>
        <end position="286"/>
    </location>
</feature>
<organism evidence="7 8">
    <name type="scientific">Chitinivorax tropicus</name>
    <dbReference type="NCBI Taxonomy" id="714531"/>
    <lineage>
        <taxon>Bacteria</taxon>
        <taxon>Pseudomonadati</taxon>
        <taxon>Pseudomonadota</taxon>
        <taxon>Betaproteobacteria</taxon>
        <taxon>Chitinivorax</taxon>
    </lineage>
</organism>
<dbReference type="Proteomes" id="UP000575898">
    <property type="component" value="Unassembled WGS sequence"/>
</dbReference>
<name>A0A840MMS2_9PROT</name>
<keyword evidence="4" id="KW-0812">Transmembrane</keyword>
<keyword evidence="8" id="KW-1185">Reference proteome</keyword>
<dbReference type="GO" id="GO:0046872">
    <property type="term" value="F:metal ion binding"/>
    <property type="evidence" value="ECO:0007669"/>
    <property type="project" value="UniProtKB-KW"/>
</dbReference>
<protein>
    <submittedName>
        <fullName evidence="7">Protein-histidine pros-kinase</fullName>
        <ecNumber evidence="7">2.7.13.1</ecNumber>
    </submittedName>
</protein>
<dbReference type="AlphaFoldDB" id="A0A840MMS2"/>
<dbReference type="EMBL" id="JACHHY010000011">
    <property type="protein sequence ID" value="MBB5018765.1"/>
    <property type="molecule type" value="Genomic_DNA"/>
</dbReference>
<dbReference type="GO" id="GO:0009055">
    <property type="term" value="F:electron transfer activity"/>
    <property type="evidence" value="ECO:0007669"/>
    <property type="project" value="InterPro"/>
</dbReference>
<dbReference type="CDD" id="cd06225">
    <property type="entry name" value="HAMP"/>
    <property type="match status" value="1"/>
</dbReference>
<evidence type="ECO:0000256" key="1">
    <source>
        <dbReference type="ARBA" id="ARBA00022723"/>
    </source>
</evidence>
<keyword evidence="2 3" id="KW-0408">Iron</keyword>
<dbReference type="Gene3D" id="6.10.340.10">
    <property type="match status" value="1"/>
</dbReference>
<sequence length="290" mass="32323">MKLIVKFNLIFVSMFLLGLSVAGSISYNLLQKNAREEILQNARIIMQSTLATRSYTSAQIAPLLQTQLKYTFLPQTVSAFAATETFNLLRHVYPEFSYKEATLNPTNPRNRVTDWEADIVNQFRNNDNVKEVIGERDTPTGKALYLAQPLRVGSAACLQCHSTVEAAPATMIEKYGNANGFGWKLNEIVGAQVVTIPSDVPLKRAHQAFQMFMLSLTSVFLVIFLALNLMLYKMVIRPVTQLSQLADEVSLGNLDAPEFPVKGKDEISALGASFDRMRKSLVKALNLLEE</sequence>
<evidence type="ECO:0000256" key="3">
    <source>
        <dbReference type="PROSITE-ProRule" id="PRU00433"/>
    </source>
</evidence>
<keyword evidence="4" id="KW-1133">Transmembrane helix</keyword>
<evidence type="ECO:0000256" key="2">
    <source>
        <dbReference type="ARBA" id="ARBA00023004"/>
    </source>
</evidence>
<dbReference type="GO" id="GO:0007165">
    <property type="term" value="P:signal transduction"/>
    <property type="evidence" value="ECO:0007669"/>
    <property type="project" value="InterPro"/>
</dbReference>
<dbReference type="SMART" id="SM00304">
    <property type="entry name" value="HAMP"/>
    <property type="match status" value="1"/>
</dbReference>
<comment type="caution">
    <text evidence="7">The sequence shown here is derived from an EMBL/GenBank/DDBJ whole genome shotgun (WGS) entry which is preliminary data.</text>
</comment>
<dbReference type="InterPro" id="IPR009056">
    <property type="entry name" value="Cyt_c-like_dom"/>
</dbReference>
<dbReference type="SUPFAM" id="SSF158472">
    <property type="entry name" value="HAMP domain-like"/>
    <property type="match status" value="1"/>
</dbReference>
<dbReference type="InterPro" id="IPR021796">
    <property type="entry name" value="Tll0287-like_dom"/>
</dbReference>
<keyword evidence="4" id="KW-0472">Membrane</keyword>